<dbReference type="EMBL" id="KV417565">
    <property type="protein sequence ID" value="KZP19325.1"/>
    <property type="molecule type" value="Genomic_DNA"/>
</dbReference>
<proteinExistence type="predicted"/>
<accession>A0A166HWV6</accession>
<reference evidence="2 3" key="1">
    <citation type="journal article" date="2016" name="Mol. Biol. Evol.">
        <title>Comparative Genomics of Early-Diverging Mushroom-Forming Fungi Provides Insights into the Origins of Lignocellulose Decay Capabilities.</title>
        <authorList>
            <person name="Nagy L.G."/>
            <person name="Riley R."/>
            <person name="Tritt A."/>
            <person name="Adam C."/>
            <person name="Daum C."/>
            <person name="Floudas D."/>
            <person name="Sun H."/>
            <person name="Yadav J.S."/>
            <person name="Pangilinan J."/>
            <person name="Larsson K.H."/>
            <person name="Matsuura K."/>
            <person name="Barry K."/>
            <person name="Labutti K."/>
            <person name="Kuo R."/>
            <person name="Ohm R.A."/>
            <person name="Bhattacharya S.S."/>
            <person name="Shirouzu T."/>
            <person name="Yoshinaga Y."/>
            <person name="Martin F.M."/>
            <person name="Grigoriev I.V."/>
            <person name="Hibbett D.S."/>
        </authorList>
    </citation>
    <scope>NUCLEOTIDE SEQUENCE [LARGE SCALE GENOMIC DNA]</scope>
    <source>
        <strain evidence="2 3">CBS 109695</strain>
    </source>
</reference>
<feature type="compositionally biased region" description="Basic and acidic residues" evidence="1">
    <location>
        <begin position="1"/>
        <end position="16"/>
    </location>
</feature>
<keyword evidence="3" id="KW-1185">Reference proteome</keyword>
<evidence type="ECO:0000313" key="2">
    <source>
        <dbReference type="EMBL" id="KZP19325.1"/>
    </source>
</evidence>
<feature type="region of interest" description="Disordered" evidence="1">
    <location>
        <begin position="1"/>
        <end position="36"/>
    </location>
</feature>
<dbReference type="Proteomes" id="UP000076532">
    <property type="component" value="Unassembled WGS sequence"/>
</dbReference>
<sequence length="252" mass="27730">MEKPHISVQKSEERPVDVYSSHPGEKNGGKNTVQAGATKNFTARGRDNDDNVNVFGMLGTLNTAWAKTTLTSICAGKWHLKGPGTWDLGIISSRIKHQHIYGLIDGVSGIPARNQENNILVSRRMESGRWMVRMKKDRGWWLTFGRSFGVMSNPARVKTTATYPGAEALKARITFAFEIKKQGSCGAGEQTAWMFGEQAVSMVLTLSKGGIGRVAIIDARCLNTRILRDSIHQEDVGGKERARSRGQWTPGS</sequence>
<dbReference type="AlphaFoldDB" id="A0A166HWV6"/>
<gene>
    <name evidence="2" type="ORF">FIBSPDRAFT_892900</name>
</gene>
<protein>
    <submittedName>
        <fullName evidence="2">Uncharacterized protein</fullName>
    </submittedName>
</protein>
<evidence type="ECO:0000313" key="3">
    <source>
        <dbReference type="Proteomes" id="UP000076532"/>
    </source>
</evidence>
<evidence type="ECO:0000256" key="1">
    <source>
        <dbReference type="SAM" id="MobiDB-lite"/>
    </source>
</evidence>
<name>A0A166HWV6_9AGAM</name>
<organism evidence="2 3">
    <name type="scientific">Athelia psychrophila</name>
    <dbReference type="NCBI Taxonomy" id="1759441"/>
    <lineage>
        <taxon>Eukaryota</taxon>
        <taxon>Fungi</taxon>
        <taxon>Dikarya</taxon>
        <taxon>Basidiomycota</taxon>
        <taxon>Agaricomycotina</taxon>
        <taxon>Agaricomycetes</taxon>
        <taxon>Agaricomycetidae</taxon>
        <taxon>Atheliales</taxon>
        <taxon>Atheliaceae</taxon>
        <taxon>Athelia</taxon>
    </lineage>
</organism>